<name>L8PRB7_STRVR</name>
<dbReference type="Proteomes" id="UP000011205">
    <property type="component" value="Unassembled WGS sequence"/>
</dbReference>
<proteinExistence type="predicted"/>
<gene>
    <name evidence="1" type="ORF">STVIR_0454</name>
</gene>
<organism evidence="1 2">
    <name type="scientific">Streptomyces viridochromogenes Tue57</name>
    <dbReference type="NCBI Taxonomy" id="1160705"/>
    <lineage>
        <taxon>Bacteria</taxon>
        <taxon>Bacillati</taxon>
        <taxon>Actinomycetota</taxon>
        <taxon>Actinomycetes</taxon>
        <taxon>Kitasatosporales</taxon>
        <taxon>Streptomycetaceae</taxon>
        <taxon>Streptomyces</taxon>
    </lineage>
</organism>
<protein>
    <submittedName>
        <fullName evidence="1">Uncharacterized protein</fullName>
    </submittedName>
</protein>
<reference evidence="1 2" key="1">
    <citation type="journal article" date="2013" name="Genome Announc.">
        <title>Draft Genome Sequence of Streptomyces viridochromogenes Strain Tu57, Producer of Avilamycin.</title>
        <authorList>
            <person name="Gruning B.A."/>
            <person name="Erxleben A."/>
            <person name="Hahnlein A."/>
            <person name="Gunther S."/>
        </authorList>
    </citation>
    <scope>NUCLEOTIDE SEQUENCE [LARGE SCALE GENOMIC DNA]</scope>
    <source>
        <strain evidence="1 2">Tue57</strain>
    </source>
</reference>
<dbReference type="AlphaFoldDB" id="L8PRB7"/>
<dbReference type="EMBL" id="AMLP01000018">
    <property type="protein sequence ID" value="ELS58558.1"/>
    <property type="molecule type" value="Genomic_DNA"/>
</dbReference>
<comment type="caution">
    <text evidence="1">The sequence shown here is derived from an EMBL/GenBank/DDBJ whole genome shotgun (WGS) entry which is preliminary data.</text>
</comment>
<accession>L8PRB7</accession>
<evidence type="ECO:0000313" key="2">
    <source>
        <dbReference type="Proteomes" id="UP000011205"/>
    </source>
</evidence>
<sequence length="32" mass="3534">MVVTDDTLLMSRFPPGWKVTAAGFMALGPMHR</sequence>
<evidence type="ECO:0000313" key="1">
    <source>
        <dbReference type="EMBL" id="ELS58558.1"/>
    </source>
</evidence>